<dbReference type="SUPFAM" id="SSF56801">
    <property type="entry name" value="Acetyl-CoA synthetase-like"/>
    <property type="match status" value="1"/>
</dbReference>
<dbReference type="InterPro" id="IPR042099">
    <property type="entry name" value="ANL_N_sf"/>
</dbReference>
<accession>A0A069D4P7</accession>
<evidence type="ECO:0000259" key="4">
    <source>
        <dbReference type="Pfam" id="PF00501"/>
    </source>
</evidence>
<gene>
    <name evidence="5" type="ORF">JCM15093_206</name>
</gene>
<dbReference type="PRINTS" id="PR00154">
    <property type="entry name" value="AMPBINDING"/>
</dbReference>
<dbReference type="EMBL" id="BAJS01000001">
    <property type="protein sequence ID" value="GAK35129.1"/>
    <property type="molecule type" value="Genomic_DNA"/>
</dbReference>
<keyword evidence="1 5" id="KW-0436">Ligase</keyword>
<protein>
    <submittedName>
        <fullName evidence="5">Long-chain-fatty-acid-CoA ligase</fullName>
    </submittedName>
</protein>
<dbReference type="PROSITE" id="PS00455">
    <property type="entry name" value="AMP_BINDING"/>
    <property type="match status" value="1"/>
</dbReference>
<dbReference type="GO" id="GO:0004467">
    <property type="term" value="F:long-chain fatty acid-CoA ligase activity"/>
    <property type="evidence" value="ECO:0007669"/>
    <property type="project" value="TreeGrafter"/>
</dbReference>
<evidence type="ECO:0000313" key="6">
    <source>
        <dbReference type="Proteomes" id="UP000027601"/>
    </source>
</evidence>
<dbReference type="OrthoDB" id="9803968at2"/>
<dbReference type="InterPro" id="IPR020459">
    <property type="entry name" value="AMP-binding"/>
</dbReference>
<evidence type="ECO:0000256" key="3">
    <source>
        <dbReference type="ARBA" id="ARBA00023098"/>
    </source>
</evidence>
<reference evidence="5 6" key="1">
    <citation type="journal article" date="2015" name="Microbes Environ.">
        <title>Distribution and evolution of nitrogen fixation genes in the phylum bacteroidetes.</title>
        <authorList>
            <person name="Inoue J."/>
            <person name="Oshima K."/>
            <person name="Suda W."/>
            <person name="Sakamoto M."/>
            <person name="Iino T."/>
            <person name="Noda S."/>
            <person name="Hongoh Y."/>
            <person name="Hattori M."/>
            <person name="Ohkuma M."/>
        </authorList>
    </citation>
    <scope>NUCLEOTIDE SEQUENCE [LARGE SCALE GENOMIC DNA]</scope>
    <source>
        <strain evidence="5 6">JCM 15093</strain>
    </source>
</reference>
<dbReference type="CDD" id="cd05907">
    <property type="entry name" value="VL_LC_FACS_like"/>
    <property type="match status" value="1"/>
</dbReference>
<feature type="domain" description="AMP-dependent synthetase/ligase" evidence="4">
    <location>
        <begin position="11"/>
        <end position="429"/>
    </location>
</feature>
<evidence type="ECO:0000256" key="2">
    <source>
        <dbReference type="ARBA" id="ARBA00022832"/>
    </source>
</evidence>
<dbReference type="Gene3D" id="3.40.50.12780">
    <property type="entry name" value="N-terminal domain of ligase-like"/>
    <property type="match status" value="1"/>
</dbReference>
<dbReference type="Proteomes" id="UP000027601">
    <property type="component" value="Unassembled WGS sequence"/>
</dbReference>
<evidence type="ECO:0000313" key="5">
    <source>
        <dbReference type="EMBL" id="GAK35129.1"/>
    </source>
</evidence>
<dbReference type="eggNOG" id="COG1022">
    <property type="taxonomic scope" value="Bacteria"/>
</dbReference>
<proteinExistence type="predicted"/>
<dbReference type="STRING" id="1121097.GCA_000428125_00344"/>
<dbReference type="Pfam" id="PF00501">
    <property type="entry name" value="AMP-binding"/>
    <property type="match status" value="1"/>
</dbReference>
<evidence type="ECO:0000256" key="1">
    <source>
        <dbReference type="ARBA" id="ARBA00022598"/>
    </source>
</evidence>
<dbReference type="GO" id="GO:0016020">
    <property type="term" value="C:membrane"/>
    <property type="evidence" value="ECO:0007669"/>
    <property type="project" value="TreeGrafter"/>
</dbReference>
<dbReference type="AlphaFoldDB" id="A0A069D4P7"/>
<dbReference type="Pfam" id="PF23562">
    <property type="entry name" value="AMP-binding_C_3"/>
    <property type="match status" value="1"/>
</dbReference>
<dbReference type="InterPro" id="IPR000873">
    <property type="entry name" value="AMP-dep_synth/lig_dom"/>
</dbReference>
<dbReference type="PANTHER" id="PTHR43272:SF32">
    <property type="entry name" value="AMP-DEPENDENT SYNTHETASE_LIGASE DOMAIN-CONTAINING PROTEIN"/>
    <property type="match status" value="1"/>
</dbReference>
<organism evidence="5 6">
    <name type="scientific">Bacteroides graminisolvens DSM 19988 = JCM 15093</name>
    <dbReference type="NCBI Taxonomy" id="1121097"/>
    <lineage>
        <taxon>Bacteria</taxon>
        <taxon>Pseudomonadati</taxon>
        <taxon>Bacteroidota</taxon>
        <taxon>Bacteroidia</taxon>
        <taxon>Bacteroidales</taxon>
        <taxon>Bacteroidaceae</taxon>
        <taxon>Bacteroides</taxon>
    </lineage>
</organism>
<keyword evidence="3" id="KW-0443">Lipid metabolism</keyword>
<sequence length="601" mass="68369">MTNHHLSALVHHQAEKYGEKIALKYRDYDTAQWVSVSWSNFSDIIKKTADAFVALGIREEENVAIFSQNKPECFYVDFGAFANRAVTVPLYATSSSSQAQYIVNDAEIRFLFVGEQLQYDVAFSILSLCPSLQKIVIFDRSVVKDPRDIASVYFDEFIQTGEGLTHYDTVEERTKRASEDDLANILYTSGTTGEPKGVMIHHSCYMEVFRTHDERLKTMTDQDISMNFLPLTHIFEKAWCYLCIHKGVQICVNLRPADIQTTIKEIRPTLMCSVPRFWEKVYAGVQEKIAETTGLKKSLMLDAIKIGKIHNVDYLRVGKTPPLLVQMKYKFYEKTIYLLLKKTIGIENGNFFPTAGAAISDEICEFVHSVGIDMLTGYGLTESTATVSCTWKTGYEIGSVGDVMPGLEVKIGDENEILLRGKTITKGYYKKSEATAAAIDAEGWFHTGDAGYFKDGQLYLTERLKDLFKTSNGKYIAPQALETKLVVDRYIDQIAIVADQRKFVSALIVPVYGFVEEYAKQKGIAYQSRADLLEKPEIINLFKGRIDTLQQLFAHYEQIKRFTLLPEPFSMERGELTNTLKLRRAVISRNYKEQIDKMYEE</sequence>
<dbReference type="RefSeq" id="WP_024995371.1">
    <property type="nucleotide sequence ID" value="NZ_ATZI01000001.1"/>
</dbReference>
<name>A0A069D4P7_9BACE</name>
<keyword evidence="6" id="KW-1185">Reference proteome</keyword>
<dbReference type="PANTHER" id="PTHR43272">
    <property type="entry name" value="LONG-CHAIN-FATTY-ACID--COA LIGASE"/>
    <property type="match status" value="1"/>
</dbReference>
<comment type="caution">
    <text evidence="5">The sequence shown here is derived from an EMBL/GenBank/DDBJ whole genome shotgun (WGS) entry which is preliminary data.</text>
</comment>
<keyword evidence="2" id="KW-0276">Fatty acid metabolism</keyword>
<dbReference type="InterPro" id="IPR020845">
    <property type="entry name" value="AMP-binding_CS"/>
</dbReference>